<name>A0A0N9P989_9VIRU</name>
<feature type="domain" description="Treble clef zinc finger" evidence="1">
    <location>
        <begin position="59"/>
        <end position="106"/>
    </location>
</feature>
<evidence type="ECO:0000313" key="3">
    <source>
        <dbReference type="Proteomes" id="UP000319438"/>
    </source>
</evidence>
<organism evidence="2 3">
    <name type="scientific">Port-miou virus</name>
    <dbReference type="NCBI Taxonomy" id="1733873"/>
    <lineage>
        <taxon>Viruses</taxon>
        <taxon>Varidnaviria</taxon>
        <taxon>Bamfordvirae</taxon>
        <taxon>Nucleocytoviricota</taxon>
        <taxon>Megaviricetes</taxon>
        <taxon>Pimascovirales</taxon>
        <taxon>Pimascovirales incertae sedis</taxon>
        <taxon>Marseilleviridae</taxon>
        <taxon>Losannavirus</taxon>
        <taxon>Losannavirus lausannense</taxon>
        <taxon>Lausannevirus</taxon>
    </lineage>
</organism>
<dbReference type="GO" id="GO:0004519">
    <property type="term" value="F:endonuclease activity"/>
    <property type="evidence" value="ECO:0007669"/>
    <property type="project" value="UniProtKB-KW"/>
</dbReference>
<dbReference type="EMBL" id="KT428292">
    <property type="protein sequence ID" value="ALH07108.1"/>
    <property type="molecule type" value="Genomic_DNA"/>
</dbReference>
<evidence type="ECO:0000313" key="2">
    <source>
        <dbReference type="EMBL" id="ALH07108.1"/>
    </source>
</evidence>
<gene>
    <name evidence="2" type="ORF">PMV_410</name>
</gene>
<accession>A0A0N9P989</accession>
<keyword evidence="2" id="KW-0255">Endonuclease</keyword>
<sequence>MTVGAKKDCGNDSFCPRLNLHSFLKEMKIKMNRGTRKKECEPCFERSFASYEKTKCWSSKNKKSARQTFLHSGTKTWFDCDVCKHEFEATPDNVSNGNWCPFCSNKKLCDCESCFKKSFASHEKAACWSSKNKKSARQTFLYSNTKAWFDCDVCEHDFEAKVADVSNGRWCPYCSNQKLCDCETCYKKSFASHEKAKCWSDKNKKTARQTFLQTNTRAWFNCDICPHDFEAKVADIFNCRWCSYCANKK</sequence>
<dbReference type="Proteomes" id="UP000319438">
    <property type="component" value="Segment"/>
</dbReference>
<evidence type="ECO:0000259" key="1">
    <source>
        <dbReference type="Pfam" id="PF14311"/>
    </source>
</evidence>
<keyword evidence="2" id="KW-0378">Hydrolase</keyword>
<reference evidence="2" key="1">
    <citation type="journal article" date="2015" name="Genome Announc.">
        <title>Complete Genome Sequence of a New Member of the Marseilleviridae Recovered from the Brackish Submarine Spring in the Cassis Port-Miou Calanque, France.</title>
        <authorList>
            <person name="Doutre G."/>
            <person name="Arfib B."/>
            <person name="Rochette P."/>
            <person name="Claverie J.M."/>
            <person name="Bonin P."/>
            <person name="Abergel C."/>
        </authorList>
    </citation>
    <scope>NUCLEOTIDE SEQUENCE [LARGE SCALE GENOMIC DNA]</scope>
    <source>
        <strain evidence="2">1</strain>
    </source>
</reference>
<dbReference type="InterPro" id="IPR025487">
    <property type="entry name" value="DUF4379"/>
</dbReference>
<feature type="domain" description="Treble clef zinc finger" evidence="1">
    <location>
        <begin position="128"/>
        <end position="176"/>
    </location>
</feature>
<keyword evidence="2" id="KW-0540">Nuclease</keyword>
<dbReference type="Pfam" id="PF14311">
    <property type="entry name" value="DUF4379"/>
    <property type="match status" value="2"/>
</dbReference>
<protein>
    <submittedName>
        <fullName evidence="2">Putative endonuclease</fullName>
    </submittedName>
</protein>
<proteinExistence type="predicted"/>